<evidence type="ECO:0000313" key="4">
    <source>
        <dbReference type="Proteomes" id="UP001519292"/>
    </source>
</evidence>
<keyword evidence="2" id="KW-1133">Transmembrane helix</keyword>
<comment type="caution">
    <text evidence="3">The sequence shown here is derived from an EMBL/GenBank/DDBJ whole genome shotgun (WGS) entry which is preliminary data.</text>
</comment>
<reference evidence="3 4" key="1">
    <citation type="submission" date="2021-03" db="EMBL/GenBank/DDBJ databases">
        <title>Genomic Encyclopedia of Type Strains, Phase IV (KMG-IV): sequencing the most valuable type-strain genomes for metagenomic binning, comparative biology and taxonomic classification.</title>
        <authorList>
            <person name="Goeker M."/>
        </authorList>
    </citation>
    <scope>NUCLEOTIDE SEQUENCE [LARGE SCALE GENOMIC DNA]</scope>
    <source>
        <strain evidence="3 4">DSM 101872</strain>
    </source>
</reference>
<organism evidence="3 4">
    <name type="scientific">Lactobacillus colini</name>
    <dbReference type="NCBI Taxonomy" id="1819254"/>
    <lineage>
        <taxon>Bacteria</taxon>
        <taxon>Bacillati</taxon>
        <taxon>Bacillota</taxon>
        <taxon>Bacilli</taxon>
        <taxon>Lactobacillales</taxon>
        <taxon>Lactobacillaceae</taxon>
        <taxon>Lactobacillus</taxon>
    </lineage>
</organism>
<keyword evidence="4" id="KW-1185">Reference proteome</keyword>
<dbReference type="Proteomes" id="UP001519292">
    <property type="component" value="Unassembled WGS sequence"/>
</dbReference>
<dbReference type="EMBL" id="JAGGLU010000004">
    <property type="protein sequence ID" value="MBP2057764.1"/>
    <property type="molecule type" value="Genomic_DNA"/>
</dbReference>
<keyword evidence="2" id="KW-0812">Transmembrane</keyword>
<name>A0ABS4MDM6_9LACO</name>
<keyword evidence="2" id="KW-0472">Membrane</keyword>
<gene>
    <name evidence="3" type="ORF">J2Z60_000936</name>
</gene>
<evidence type="ECO:0000256" key="1">
    <source>
        <dbReference type="SAM" id="MobiDB-lite"/>
    </source>
</evidence>
<proteinExistence type="predicted"/>
<evidence type="ECO:0000256" key="2">
    <source>
        <dbReference type="SAM" id="Phobius"/>
    </source>
</evidence>
<sequence length="179" mass="19970">MKRAIVALMAVVVILIGAVFYFTKQAQDKANKVVEPITSQKSSSSIENNKNNNSSNKSTHNRAISKDNKSKEVFSNDEWMLMGYMAYARKNHNNEATAKLIEDIAQELSDDVLNIVKNSDNTYTLSNKYGSVNVEVGINQVKVTNDGITINSKIELKKTFGLYKNKLARMTAAIKSKEE</sequence>
<feature type="transmembrane region" description="Helical" evidence="2">
    <location>
        <begin position="6"/>
        <end position="23"/>
    </location>
</feature>
<accession>A0ABS4MDM6</accession>
<evidence type="ECO:0000313" key="3">
    <source>
        <dbReference type="EMBL" id="MBP2057764.1"/>
    </source>
</evidence>
<feature type="compositionally biased region" description="Low complexity" evidence="1">
    <location>
        <begin position="39"/>
        <end position="58"/>
    </location>
</feature>
<dbReference type="RefSeq" id="WP_209686503.1">
    <property type="nucleotide sequence ID" value="NZ_JAGGLU010000004.1"/>
</dbReference>
<protein>
    <submittedName>
        <fullName evidence="3">Uncharacterized protein YxeA</fullName>
    </submittedName>
</protein>
<feature type="region of interest" description="Disordered" evidence="1">
    <location>
        <begin position="36"/>
        <end position="68"/>
    </location>
</feature>